<keyword evidence="3" id="KW-1185">Reference proteome</keyword>
<evidence type="ECO:0000313" key="2">
    <source>
        <dbReference type="EMBL" id="POW18053.1"/>
    </source>
</evidence>
<sequence length="398" mass="43179">MLQRPSSSLGFNSGTSAGLAGLHSPVPVAELYSSLDPLSNVDQDLSIPPPPYELIDPTSPITYHNANTNTQSAPASSTNTNVVLAGAQRVISSHHHHRAPRGPRPLLNNRATSAFSTATTTAALFGSQHPPGSARTQPKSQSQTGGYHIQPVIKTRNKLAKYRPPPPNLIHRDKVNQVYQSPVYHPFSSTPNAPTSPTRPPLSNASRAQKLSAKTNGPPRSNQIKPGPPPMITTRNDHHRAPAVLAGEEPSRTGLPKANQVQSAPPGRSAGRSAVLLASPASAPPSRAGQSARFICPECRCKSFDQQLINLHIQTIHAPHLKINTFTNHDIYNHNMNYHFQNDQPSPPLLPRHKPLPSPHKPFLPSSHRPLPPSINRSLIRTPLCQSTRNINQTTYFT</sequence>
<feature type="compositionally biased region" description="Polar residues" evidence="1">
    <location>
        <begin position="134"/>
        <end position="145"/>
    </location>
</feature>
<comment type="caution">
    <text evidence="2">The sequence shown here is derived from an EMBL/GenBank/DDBJ whole genome shotgun (WGS) entry which is preliminary data.</text>
</comment>
<dbReference type="Proteomes" id="UP000239156">
    <property type="component" value="Unassembled WGS sequence"/>
</dbReference>
<proteinExistence type="predicted"/>
<feature type="region of interest" description="Disordered" evidence="1">
    <location>
        <begin position="124"/>
        <end position="171"/>
    </location>
</feature>
<feature type="region of interest" description="Disordered" evidence="1">
    <location>
        <begin position="183"/>
        <end position="273"/>
    </location>
</feature>
<dbReference type="AlphaFoldDB" id="A0A2S4W8F2"/>
<gene>
    <name evidence="2" type="ORF">PSTT_00124</name>
</gene>
<organism evidence="2 3">
    <name type="scientific">Puccinia striiformis</name>
    <dbReference type="NCBI Taxonomy" id="27350"/>
    <lineage>
        <taxon>Eukaryota</taxon>
        <taxon>Fungi</taxon>
        <taxon>Dikarya</taxon>
        <taxon>Basidiomycota</taxon>
        <taxon>Pucciniomycotina</taxon>
        <taxon>Pucciniomycetes</taxon>
        <taxon>Pucciniales</taxon>
        <taxon>Pucciniaceae</taxon>
        <taxon>Puccinia</taxon>
    </lineage>
</organism>
<dbReference type="VEuPathDB" id="FungiDB:PSTT_00124"/>
<protein>
    <submittedName>
        <fullName evidence="2">Uncharacterized protein</fullName>
    </submittedName>
</protein>
<dbReference type="VEuPathDB" id="FungiDB:PSHT_01420"/>
<evidence type="ECO:0000256" key="1">
    <source>
        <dbReference type="SAM" id="MobiDB-lite"/>
    </source>
</evidence>
<dbReference type="EMBL" id="PKSL01000001">
    <property type="protein sequence ID" value="POW18053.1"/>
    <property type="molecule type" value="Genomic_DNA"/>
</dbReference>
<feature type="compositionally biased region" description="Polar residues" evidence="1">
    <location>
        <begin position="187"/>
        <end position="224"/>
    </location>
</feature>
<name>A0A2S4W8F2_9BASI</name>
<accession>A0A2S4W8F2</accession>
<reference evidence="2" key="1">
    <citation type="submission" date="2017-12" db="EMBL/GenBank/DDBJ databases">
        <title>Gene loss provides genomic basis for host adaptation in cereal stripe rust fungi.</title>
        <authorList>
            <person name="Xia C."/>
        </authorList>
    </citation>
    <scope>NUCLEOTIDE SEQUENCE [LARGE SCALE GENOMIC DNA]</scope>
    <source>
        <strain evidence="2">93-210</strain>
    </source>
</reference>
<evidence type="ECO:0000313" key="3">
    <source>
        <dbReference type="Proteomes" id="UP000239156"/>
    </source>
</evidence>